<sequence length="298" mass="34608">MPEAFLSAGATSKQTVKEPWTKPWPRPRPPRVLKTFDHLSDVPDDILINIIDNLSLKDLAICMLVSRSFYWITRESLWKKAKNLLHWFPMFFGAMTGNIPVMEEALRRGCPVDETWLCFKLGSKQGFMRGQRPYIRLVSMGKQMPWNGYWRTGPVRITPEWHVPTGPRYHIFLALLQAGAKPPPREEWYYLIMATHSCRIVSAPTFQLMLQYGANINHLCTCPDHEGLEGEIWPMSYYWFWDNGKAHHKCAHQGDFMPWSQSVRQRVSEEMCGFLVEHDEKFGPLFSTEVDGSKQSDE</sequence>
<dbReference type="SMART" id="SM00256">
    <property type="entry name" value="FBOX"/>
    <property type="match status" value="1"/>
</dbReference>
<reference evidence="3" key="1">
    <citation type="journal article" date="2021" name="Nat. Commun.">
        <title>Genetic determinants of endophytism in the Arabidopsis root mycobiome.</title>
        <authorList>
            <person name="Mesny F."/>
            <person name="Miyauchi S."/>
            <person name="Thiergart T."/>
            <person name="Pickel B."/>
            <person name="Atanasova L."/>
            <person name="Karlsson M."/>
            <person name="Huettel B."/>
            <person name="Barry K.W."/>
            <person name="Haridas S."/>
            <person name="Chen C."/>
            <person name="Bauer D."/>
            <person name="Andreopoulos W."/>
            <person name="Pangilinan J."/>
            <person name="LaButti K."/>
            <person name="Riley R."/>
            <person name="Lipzen A."/>
            <person name="Clum A."/>
            <person name="Drula E."/>
            <person name="Henrissat B."/>
            <person name="Kohler A."/>
            <person name="Grigoriev I.V."/>
            <person name="Martin F.M."/>
            <person name="Hacquard S."/>
        </authorList>
    </citation>
    <scope>NUCLEOTIDE SEQUENCE</scope>
    <source>
        <strain evidence="3">MPI-CAGE-AT-0016</strain>
    </source>
</reference>
<dbReference type="CDD" id="cd09917">
    <property type="entry name" value="F-box_SF"/>
    <property type="match status" value="1"/>
</dbReference>
<dbReference type="AlphaFoldDB" id="A0A8K0TPB5"/>
<keyword evidence="4" id="KW-1185">Reference proteome</keyword>
<dbReference type="PROSITE" id="PS50181">
    <property type="entry name" value="FBOX"/>
    <property type="match status" value="1"/>
</dbReference>
<evidence type="ECO:0000259" key="2">
    <source>
        <dbReference type="PROSITE" id="PS50181"/>
    </source>
</evidence>
<proteinExistence type="predicted"/>
<dbReference type="OrthoDB" id="194358at2759"/>
<evidence type="ECO:0000313" key="4">
    <source>
        <dbReference type="Proteomes" id="UP000813385"/>
    </source>
</evidence>
<feature type="domain" description="F-box" evidence="2">
    <location>
        <begin position="36"/>
        <end position="81"/>
    </location>
</feature>
<dbReference type="Pfam" id="PF12937">
    <property type="entry name" value="F-box-like"/>
    <property type="match status" value="1"/>
</dbReference>
<dbReference type="Proteomes" id="UP000813385">
    <property type="component" value="Unassembled WGS sequence"/>
</dbReference>
<gene>
    <name evidence="3" type="ORF">B0T11DRAFT_344749</name>
</gene>
<dbReference type="InterPro" id="IPR036047">
    <property type="entry name" value="F-box-like_dom_sf"/>
</dbReference>
<name>A0A8K0TPB5_9PEZI</name>
<evidence type="ECO:0000313" key="3">
    <source>
        <dbReference type="EMBL" id="KAH7374892.1"/>
    </source>
</evidence>
<dbReference type="InterPro" id="IPR001810">
    <property type="entry name" value="F-box_dom"/>
</dbReference>
<accession>A0A8K0TPB5</accession>
<feature type="region of interest" description="Disordered" evidence="1">
    <location>
        <begin position="1"/>
        <end position="26"/>
    </location>
</feature>
<comment type="caution">
    <text evidence="3">The sequence shown here is derived from an EMBL/GenBank/DDBJ whole genome shotgun (WGS) entry which is preliminary data.</text>
</comment>
<evidence type="ECO:0000256" key="1">
    <source>
        <dbReference type="SAM" id="MobiDB-lite"/>
    </source>
</evidence>
<dbReference type="SUPFAM" id="SSF81383">
    <property type="entry name" value="F-box domain"/>
    <property type="match status" value="1"/>
</dbReference>
<protein>
    <recommendedName>
        <fullName evidence="2">F-box domain-containing protein</fullName>
    </recommendedName>
</protein>
<dbReference type="EMBL" id="JAGPXD010000001">
    <property type="protein sequence ID" value="KAH7374892.1"/>
    <property type="molecule type" value="Genomic_DNA"/>
</dbReference>
<organism evidence="3 4">
    <name type="scientific">Plectosphaerella cucumerina</name>
    <dbReference type="NCBI Taxonomy" id="40658"/>
    <lineage>
        <taxon>Eukaryota</taxon>
        <taxon>Fungi</taxon>
        <taxon>Dikarya</taxon>
        <taxon>Ascomycota</taxon>
        <taxon>Pezizomycotina</taxon>
        <taxon>Sordariomycetes</taxon>
        <taxon>Hypocreomycetidae</taxon>
        <taxon>Glomerellales</taxon>
        <taxon>Plectosphaerellaceae</taxon>
        <taxon>Plectosphaerella</taxon>
    </lineage>
</organism>
<dbReference type="Gene3D" id="1.20.1280.50">
    <property type="match status" value="1"/>
</dbReference>